<accession>A7S2F6</accession>
<proteinExistence type="predicted"/>
<dbReference type="eggNOG" id="ENOG502SDDQ">
    <property type="taxonomic scope" value="Eukaryota"/>
</dbReference>
<sequence>MPVNRPWGTIEKPPFELGHQKLSADEVESVVDRLSQLKKPSSAVNKKRRKVEIERNLDKEGINAMGCVEIKMEQRTYTGKEINQMVERLFVRDYTNRNKKRQPKIERRTKVEPKEFDEDDVEKVVERLTRNASQRATDANRTGAMKQQGVVNTYAWKGWN</sequence>
<organism evidence="1 2">
    <name type="scientific">Nematostella vectensis</name>
    <name type="common">Starlet sea anemone</name>
    <dbReference type="NCBI Taxonomy" id="45351"/>
    <lineage>
        <taxon>Eukaryota</taxon>
        <taxon>Metazoa</taxon>
        <taxon>Cnidaria</taxon>
        <taxon>Anthozoa</taxon>
        <taxon>Hexacorallia</taxon>
        <taxon>Actiniaria</taxon>
        <taxon>Edwardsiidae</taxon>
        <taxon>Nematostella</taxon>
    </lineage>
</organism>
<dbReference type="PhylomeDB" id="A7S2F6"/>
<dbReference type="Proteomes" id="UP000001593">
    <property type="component" value="Unassembled WGS sequence"/>
</dbReference>
<gene>
    <name evidence="1" type="ORF">NEMVEDRAFT_v1g242377</name>
</gene>
<protein>
    <submittedName>
        <fullName evidence="1">Uncharacterized protein</fullName>
    </submittedName>
</protein>
<dbReference type="AlphaFoldDB" id="A7S2F6"/>
<evidence type="ECO:0000313" key="2">
    <source>
        <dbReference type="Proteomes" id="UP000001593"/>
    </source>
</evidence>
<dbReference type="InParanoid" id="A7S2F6"/>
<evidence type="ECO:0000313" key="1">
    <source>
        <dbReference type="EMBL" id="EDO42141.1"/>
    </source>
</evidence>
<dbReference type="EMBL" id="DS469568">
    <property type="protein sequence ID" value="EDO42141.1"/>
    <property type="molecule type" value="Genomic_DNA"/>
</dbReference>
<reference evidence="1 2" key="1">
    <citation type="journal article" date="2007" name="Science">
        <title>Sea anemone genome reveals ancestral eumetazoan gene repertoire and genomic organization.</title>
        <authorList>
            <person name="Putnam N.H."/>
            <person name="Srivastava M."/>
            <person name="Hellsten U."/>
            <person name="Dirks B."/>
            <person name="Chapman J."/>
            <person name="Salamov A."/>
            <person name="Terry A."/>
            <person name="Shapiro H."/>
            <person name="Lindquist E."/>
            <person name="Kapitonov V.V."/>
            <person name="Jurka J."/>
            <person name="Genikhovich G."/>
            <person name="Grigoriev I.V."/>
            <person name="Lucas S.M."/>
            <person name="Steele R.E."/>
            <person name="Finnerty J.R."/>
            <person name="Technau U."/>
            <person name="Martindale M.Q."/>
            <person name="Rokhsar D.S."/>
        </authorList>
    </citation>
    <scope>NUCLEOTIDE SEQUENCE [LARGE SCALE GENOMIC DNA]</scope>
    <source>
        <strain evidence="2">CH2 X CH6</strain>
    </source>
</reference>
<keyword evidence="2" id="KW-1185">Reference proteome</keyword>
<name>A7S2F6_NEMVE</name>
<dbReference type="HOGENOM" id="CLU_1654234_0_0_1"/>
<dbReference type="OMA" id="VNTYAWK"/>